<reference evidence="2 3" key="1">
    <citation type="submission" date="2020-08" db="EMBL/GenBank/DDBJ databases">
        <title>Genomic Encyclopedia of Type Strains, Phase IV (KMG-IV): sequencing the most valuable type-strain genomes for metagenomic binning, comparative biology and taxonomic classification.</title>
        <authorList>
            <person name="Goeker M."/>
        </authorList>
    </citation>
    <scope>NUCLEOTIDE SEQUENCE [LARGE SCALE GENOMIC DNA]</scope>
    <source>
        <strain evidence="2 3">DSM 21458</strain>
    </source>
</reference>
<keyword evidence="3" id="KW-1185">Reference proteome</keyword>
<dbReference type="Proteomes" id="UP000569951">
    <property type="component" value="Unassembled WGS sequence"/>
</dbReference>
<feature type="binding site" evidence="1">
    <location>
        <position position="269"/>
    </location>
    <ligand>
        <name>Mg(2+)</name>
        <dbReference type="ChEBI" id="CHEBI:18420"/>
        <label>1</label>
    </ligand>
</feature>
<evidence type="ECO:0000313" key="3">
    <source>
        <dbReference type="Proteomes" id="UP000569951"/>
    </source>
</evidence>
<evidence type="ECO:0000313" key="2">
    <source>
        <dbReference type="EMBL" id="MBB6099688.1"/>
    </source>
</evidence>
<evidence type="ECO:0000256" key="1">
    <source>
        <dbReference type="PIRSR" id="PIRSR605502-1"/>
    </source>
</evidence>
<comment type="caution">
    <text evidence="2">The sequence shown here is derived from an EMBL/GenBank/DDBJ whole genome shotgun (WGS) entry which is preliminary data.</text>
</comment>
<dbReference type="InterPro" id="IPR005502">
    <property type="entry name" value="Ribosyl_crysJ1"/>
</dbReference>
<dbReference type="PANTHER" id="PTHR16222:SF12">
    <property type="entry name" value="ADP-RIBOSYLGLYCOHYDROLASE-RELATED"/>
    <property type="match status" value="1"/>
</dbReference>
<sequence>MQRNEHVLLSLAAADALGAATEMQWAADIERRYGLIHTYQPGSPFGFEPGEATDDTQMTVATLIGYARAEDPQGVLSALLDWVDAYPPDVGNLTRQALRHRSLLGAFHAWAATGRDNAGNGGLMRVAAAFIAGFRGDALLAEAARITALTHIDPRCIYASVFLCALLEELEAHPAGAYTVVGERALARTHNFEPLPTLAGSLPPGEEASYARRLPNALMQVEHSVTLGLAGTVHSQSGYVLDTLQAAVAHARGTDWLACVQPAVMWGHDSDTVACVVGAIVGARGLEVPAHLLPDLRLGHTWRDWHRSWPFVTFTADLARDAAVGVARRADIVR</sequence>
<dbReference type="InterPro" id="IPR050792">
    <property type="entry name" value="ADP-ribosylglycohydrolase"/>
</dbReference>
<keyword evidence="1" id="KW-0479">Metal-binding</keyword>
<dbReference type="SUPFAM" id="SSF101478">
    <property type="entry name" value="ADP-ribosylglycohydrolase"/>
    <property type="match status" value="1"/>
</dbReference>
<dbReference type="GO" id="GO:0046872">
    <property type="term" value="F:metal ion binding"/>
    <property type="evidence" value="ECO:0007669"/>
    <property type="project" value="UniProtKB-KW"/>
</dbReference>
<feature type="binding site" evidence="1">
    <location>
        <position position="271"/>
    </location>
    <ligand>
        <name>Mg(2+)</name>
        <dbReference type="ChEBI" id="CHEBI:18420"/>
        <label>1</label>
    </ligand>
</feature>
<dbReference type="Gene3D" id="1.10.4080.10">
    <property type="entry name" value="ADP-ribosylation/Crystallin J1"/>
    <property type="match status" value="1"/>
</dbReference>
<keyword evidence="2" id="KW-0378">Hydrolase</keyword>
<dbReference type="AlphaFoldDB" id="A0A841I5G3"/>
<accession>A0A841I5G3</accession>
<dbReference type="EMBL" id="JACHHG010000014">
    <property type="protein sequence ID" value="MBB6099688.1"/>
    <property type="molecule type" value="Genomic_DNA"/>
</dbReference>
<dbReference type="RefSeq" id="WP_183988437.1">
    <property type="nucleotide sequence ID" value="NZ_JACHHG010000014.1"/>
</dbReference>
<organism evidence="2 3">
    <name type="scientific">Deinobacterium chartae</name>
    <dbReference type="NCBI Taxonomy" id="521158"/>
    <lineage>
        <taxon>Bacteria</taxon>
        <taxon>Thermotogati</taxon>
        <taxon>Deinococcota</taxon>
        <taxon>Deinococci</taxon>
        <taxon>Deinococcales</taxon>
        <taxon>Deinococcaceae</taxon>
        <taxon>Deinobacterium</taxon>
    </lineage>
</organism>
<feature type="binding site" evidence="1">
    <location>
        <position position="55"/>
    </location>
    <ligand>
        <name>Mg(2+)</name>
        <dbReference type="ChEBI" id="CHEBI:18420"/>
        <label>1</label>
    </ligand>
</feature>
<feature type="binding site" evidence="1">
    <location>
        <position position="272"/>
    </location>
    <ligand>
        <name>Mg(2+)</name>
        <dbReference type="ChEBI" id="CHEBI:18420"/>
        <label>1</label>
    </ligand>
</feature>
<comment type="cofactor">
    <cofactor evidence="1">
        <name>Mg(2+)</name>
        <dbReference type="ChEBI" id="CHEBI:18420"/>
    </cofactor>
    <text evidence="1">Binds 2 magnesium ions per subunit.</text>
</comment>
<dbReference type="GO" id="GO:0016787">
    <property type="term" value="F:hydrolase activity"/>
    <property type="evidence" value="ECO:0007669"/>
    <property type="project" value="UniProtKB-KW"/>
</dbReference>
<proteinExistence type="predicted"/>
<gene>
    <name evidence="2" type="ORF">HNR42_003146</name>
</gene>
<feature type="binding site" evidence="1">
    <location>
        <position position="53"/>
    </location>
    <ligand>
        <name>Mg(2+)</name>
        <dbReference type="ChEBI" id="CHEBI:18420"/>
        <label>1</label>
    </ligand>
</feature>
<feature type="binding site" evidence="1">
    <location>
        <position position="54"/>
    </location>
    <ligand>
        <name>Mg(2+)</name>
        <dbReference type="ChEBI" id="CHEBI:18420"/>
        <label>1</label>
    </ligand>
</feature>
<keyword evidence="1" id="KW-0460">Magnesium</keyword>
<protein>
    <submittedName>
        <fullName evidence="2">ADP-ribosylglycohydrolase</fullName>
    </submittedName>
</protein>
<dbReference type="InterPro" id="IPR036705">
    <property type="entry name" value="Ribosyl_crysJ1_sf"/>
</dbReference>
<dbReference type="PANTHER" id="PTHR16222">
    <property type="entry name" value="ADP-RIBOSYLGLYCOHYDROLASE"/>
    <property type="match status" value="1"/>
</dbReference>
<dbReference type="Pfam" id="PF03747">
    <property type="entry name" value="ADP_ribosyl_GH"/>
    <property type="match status" value="1"/>
</dbReference>
<name>A0A841I5G3_9DEIO</name>